<dbReference type="GO" id="GO:0016042">
    <property type="term" value="P:lipid catabolic process"/>
    <property type="evidence" value="ECO:0007669"/>
    <property type="project" value="UniProtKB-KW"/>
</dbReference>
<dbReference type="HOGENOM" id="CLU_026278_0_0_1"/>
<evidence type="ECO:0000313" key="6">
    <source>
        <dbReference type="EMBL" id="KGO54337.1"/>
    </source>
</evidence>
<reference evidence="6 7" key="1">
    <citation type="journal article" date="2015" name="Mol. Plant Microbe Interact.">
        <title>Genome, transcriptome, and functional analyses of Penicillium expansum provide new insights into secondary metabolism and pathogenicity.</title>
        <authorList>
            <person name="Ballester A.R."/>
            <person name="Marcet-Houben M."/>
            <person name="Levin E."/>
            <person name="Sela N."/>
            <person name="Selma-Lazaro C."/>
            <person name="Carmona L."/>
            <person name="Wisniewski M."/>
            <person name="Droby S."/>
            <person name="Gonzalez-Candelas L."/>
            <person name="Gabaldon T."/>
        </authorList>
    </citation>
    <scope>NUCLEOTIDE SEQUENCE [LARGE SCALE GENOMIC DNA]</scope>
    <source>
        <strain evidence="6 7">MD-8</strain>
    </source>
</reference>
<dbReference type="Pfam" id="PF03403">
    <property type="entry name" value="PAF-AH_p_II"/>
    <property type="match status" value="2"/>
</dbReference>
<evidence type="ECO:0000256" key="4">
    <source>
        <dbReference type="ARBA" id="ARBA00023098"/>
    </source>
</evidence>
<dbReference type="Proteomes" id="UP000030143">
    <property type="component" value="Unassembled WGS sequence"/>
</dbReference>
<dbReference type="EMBL" id="JQFZ01000229">
    <property type="protein sequence ID" value="KGO54337.1"/>
    <property type="molecule type" value="Genomic_DNA"/>
</dbReference>
<dbReference type="PANTHER" id="PTHR10272:SF14">
    <property type="entry name" value="PAF ACETYLHYDROLASE FAMILY PROTEIN"/>
    <property type="match status" value="1"/>
</dbReference>
<dbReference type="PANTHER" id="PTHR10272">
    <property type="entry name" value="PLATELET-ACTIVATING FACTOR ACETYLHYDROLASE"/>
    <property type="match status" value="1"/>
</dbReference>
<evidence type="ECO:0000313" key="7">
    <source>
        <dbReference type="Proteomes" id="UP000030143"/>
    </source>
</evidence>
<dbReference type="InterPro" id="IPR029058">
    <property type="entry name" value="AB_hydrolase_fold"/>
</dbReference>
<keyword evidence="7" id="KW-1185">Reference proteome</keyword>
<dbReference type="GO" id="GO:0003847">
    <property type="term" value="F:1-alkyl-2-acetylglycerophosphocholine esterase activity"/>
    <property type="evidence" value="ECO:0007669"/>
    <property type="project" value="UniProtKB-EC"/>
</dbReference>
<feature type="chain" id="PRO_5001988955" description="1-alkyl-2-acetylglycerophosphocholine esterase" evidence="5">
    <location>
        <begin position="19"/>
        <end position="373"/>
    </location>
</feature>
<evidence type="ECO:0000256" key="3">
    <source>
        <dbReference type="ARBA" id="ARBA00022963"/>
    </source>
</evidence>
<keyword evidence="2 6" id="KW-0378">Hydrolase</keyword>
<keyword evidence="3" id="KW-0442">Lipid degradation</keyword>
<evidence type="ECO:0000256" key="2">
    <source>
        <dbReference type="ARBA" id="ARBA00022801"/>
    </source>
</evidence>
<name>A0A0A2JFZ2_PENEN</name>
<gene>
    <name evidence="6" type="ORF">PEX2_038250</name>
</gene>
<dbReference type="SUPFAM" id="SSF53474">
    <property type="entry name" value="alpha/beta-Hydrolases"/>
    <property type="match status" value="1"/>
</dbReference>
<accession>A0A0A2JFZ2</accession>
<dbReference type="EC" id="3.1.1.47" evidence="1"/>
<evidence type="ECO:0000256" key="5">
    <source>
        <dbReference type="SAM" id="SignalP"/>
    </source>
</evidence>
<dbReference type="GO" id="GO:0017000">
    <property type="term" value="P:antibiotic biosynthetic process"/>
    <property type="evidence" value="ECO:0007669"/>
    <property type="project" value="UniProtKB-ARBA"/>
</dbReference>
<dbReference type="Gene3D" id="3.40.50.1820">
    <property type="entry name" value="alpha/beta hydrolase"/>
    <property type="match status" value="1"/>
</dbReference>
<organism evidence="6 7">
    <name type="scientific">Penicillium expansum</name>
    <name type="common">Blue mold rot fungus</name>
    <dbReference type="NCBI Taxonomy" id="27334"/>
    <lineage>
        <taxon>Eukaryota</taxon>
        <taxon>Fungi</taxon>
        <taxon>Dikarya</taxon>
        <taxon>Ascomycota</taxon>
        <taxon>Pezizomycotina</taxon>
        <taxon>Eurotiomycetes</taxon>
        <taxon>Eurotiomycetidae</taxon>
        <taxon>Eurotiales</taxon>
        <taxon>Aspergillaceae</taxon>
        <taxon>Penicillium</taxon>
    </lineage>
</organism>
<feature type="signal peptide" evidence="5">
    <location>
        <begin position="1"/>
        <end position="18"/>
    </location>
</feature>
<dbReference type="STRING" id="27334.A0A0A2JFZ2"/>
<sequence>MMLQILHLLPIVAVSVSAVVIPNPPGQYDVFYNTAKMVEKTRVDPFDPHHGPRAVMTSIFAPTHCNVDLKKIDYLPPATAAYYSDLYGAYGLPNGSLQSISFQACPQPPKEHHLHFPVVLFSPALGTTRLFYNAIAQAVASAGYIVVSIDHPYDTEFLEFPDGSVVTAANISDAQVPLDVETRARDVSFILDQLSTKAGVGALLPGAGAAGLRTRQVAMYGHSVGGAATAEAMHLDRRIVAGANLDGSMFGSVVQHGLRGPFLLFGHENKTQATDPTWKEFWSNLRGWKLELELAKAQHYTFSDLPFLLKLLGLPVEKVPAIQTMVGTLDGFKAFEIVHRTVVAFLGFGLHQTSPTPLQEVISQYPEVSVVAL</sequence>
<dbReference type="GeneID" id="27676519"/>
<proteinExistence type="predicted"/>
<dbReference type="AlphaFoldDB" id="A0A0A2JFZ2"/>
<evidence type="ECO:0000256" key="1">
    <source>
        <dbReference type="ARBA" id="ARBA00013201"/>
    </source>
</evidence>
<dbReference type="RefSeq" id="XP_016596805.1">
    <property type="nucleotide sequence ID" value="XM_016741100.1"/>
</dbReference>
<dbReference type="GO" id="GO:0072330">
    <property type="term" value="P:monocarboxylic acid biosynthetic process"/>
    <property type="evidence" value="ECO:0007669"/>
    <property type="project" value="UniProtKB-ARBA"/>
</dbReference>
<dbReference type="VEuPathDB" id="FungiDB:PEXP_018150"/>
<keyword evidence="5" id="KW-0732">Signal</keyword>
<keyword evidence="4" id="KW-0443">Lipid metabolism</keyword>
<protein>
    <recommendedName>
        <fullName evidence="1">1-alkyl-2-acetylglycerophosphocholine esterase</fullName>
        <ecNumber evidence="1">3.1.1.47</ecNumber>
    </recommendedName>
</protein>
<comment type="caution">
    <text evidence="6">The sequence shown here is derived from an EMBL/GenBank/DDBJ whole genome shotgun (WGS) entry which is preliminary data.</text>
</comment>